<dbReference type="Gene3D" id="3.60.60.10">
    <property type="entry name" value="Penicillin V Acylase, Chain A"/>
    <property type="match status" value="1"/>
</dbReference>
<feature type="chain" id="PRO_5020892286" evidence="1">
    <location>
        <begin position="23"/>
        <end position="302"/>
    </location>
</feature>
<gene>
    <name evidence="2" type="ORF">MSL71_31090</name>
</gene>
<evidence type="ECO:0000256" key="1">
    <source>
        <dbReference type="SAM" id="SignalP"/>
    </source>
</evidence>
<organism evidence="2 3">
    <name type="scientific">Desulfoluna butyratoxydans</name>
    <dbReference type="NCBI Taxonomy" id="231438"/>
    <lineage>
        <taxon>Bacteria</taxon>
        <taxon>Pseudomonadati</taxon>
        <taxon>Thermodesulfobacteriota</taxon>
        <taxon>Desulfobacteria</taxon>
        <taxon>Desulfobacterales</taxon>
        <taxon>Desulfolunaceae</taxon>
        <taxon>Desulfoluna</taxon>
    </lineage>
</organism>
<evidence type="ECO:0000313" key="2">
    <source>
        <dbReference type="EMBL" id="VFQ45452.1"/>
    </source>
</evidence>
<name>A0A4U8YU90_9BACT</name>
<dbReference type="GO" id="GO:0016787">
    <property type="term" value="F:hydrolase activity"/>
    <property type="evidence" value="ECO:0007669"/>
    <property type="project" value="UniProtKB-KW"/>
</dbReference>
<keyword evidence="2" id="KW-0378">Hydrolase</keyword>
<dbReference type="AlphaFoldDB" id="A0A4U8YU90"/>
<dbReference type="EMBL" id="CAADHO010000005">
    <property type="protein sequence ID" value="VFQ45452.1"/>
    <property type="molecule type" value="Genomic_DNA"/>
</dbReference>
<keyword evidence="3" id="KW-1185">Reference proteome</keyword>
<sequence length="302" mass="33929">MKLKISLLSLLLVFCWVPLACACTGFAVYGEQIVYGMNFDYFPIPLKFLIESRGGMNVFHLAFLYEKTQNDPMFRNHFAKTCGMNDRGLFCSCQEIEPYVNGVESLGEEDGYIGDQYDALASCGRVDEVRRLISSKRWVQFTGPSVHNLFADVDGHAMVTETDNREHVITEMDGDYLVMANFSNHAMAHKPLADVVGVGAERYRRAHAYLAAHKQAFGVSRGFDLLRQAVCDDPGCRTLCSMVCLPRERTIYLTTDPELEKIWKVSLGRNLMETERGFDRYMCHSLGPEGILASELESVAGS</sequence>
<proteinExistence type="predicted"/>
<evidence type="ECO:0000313" key="3">
    <source>
        <dbReference type="Proteomes" id="UP000507962"/>
    </source>
</evidence>
<keyword evidence="1" id="KW-0732">Signal</keyword>
<reference evidence="2 3" key="1">
    <citation type="submission" date="2019-03" db="EMBL/GenBank/DDBJ databases">
        <authorList>
            <person name="Nijsse B."/>
        </authorList>
    </citation>
    <scope>NUCLEOTIDE SEQUENCE [LARGE SCALE GENOMIC DNA]</scope>
    <source>
        <strain evidence="2">Desulfoluna butyratoxydans MSL71</strain>
    </source>
</reference>
<dbReference type="InterPro" id="IPR029055">
    <property type="entry name" value="Ntn_hydrolases_N"/>
</dbReference>
<dbReference type="SUPFAM" id="SSF56235">
    <property type="entry name" value="N-terminal nucleophile aminohydrolases (Ntn hydrolases)"/>
    <property type="match status" value="1"/>
</dbReference>
<protein>
    <submittedName>
        <fullName evidence="2">Nucleophile aminohydrolases n-terminal</fullName>
    </submittedName>
</protein>
<accession>A0A4U8YU90</accession>
<feature type="signal peptide" evidence="1">
    <location>
        <begin position="1"/>
        <end position="22"/>
    </location>
</feature>
<dbReference type="Proteomes" id="UP000507962">
    <property type="component" value="Unassembled WGS sequence"/>
</dbReference>
<dbReference type="PROSITE" id="PS51257">
    <property type="entry name" value="PROKAR_LIPOPROTEIN"/>
    <property type="match status" value="1"/>
</dbReference>